<comment type="caution">
    <text evidence="3">The sequence shown here is derived from an EMBL/GenBank/DDBJ whole genome shotgun (WGS) entry which is preliminary data.</text>
</comment>
<dbReference type="InterPro" id="IPR036365">
    <property type="entry name" value="PGBD-like_sf"/>
</dbReference>
<dbReference type="InterPro" id="IPR036366">
    <property type="entry name" value="PGBDSf"/>
</dbReference>
<dbReference type="RefSeq" id="WP_106619597.1">
    <property type="nucleotide sequence ID" value="NZ_PYAX01000018.1"/>
</dbReference>
<evidence type="ECO:0000256" key="1">
    <source>
        <dbReference type="SAM" id="Coils"/>
    </source>
</evidence>
<evidence type="ECO:0000259" key="2">
    <source>
        <dbReference type="Pfam" id="PF01471"/>
    </source>
</evidence>
<keyword evidence="4" id="KW-1185">Reference proteome</keyword>
<sequence>MTVDPSHADSFDDIISRLVAGESPHRLVIALRPPRDVESLKRCAVVDTFDREAYEDVLAFGQAGVLPFDDLVELPEVERVPRTIGRYRLSAEARTTYWQAWWFDQPEGQDLVLPPVLAELVWRLTAFYREKKEPVDELAQLVLVDADAARRLFEAWFAEADGRSDLPLCQDLLNALNDPDRAELIDPALLELHDERAAYLQARSHFLLDFLRAGTFYEPEGTLDTYHRLLFGDGERVLQLHAPGGSGKTMELRWLLSRVLIPQHTPLGRGRIPGTLVDFDFLEPVNVTRTPWLVLLEVATQLNHQLPGYPFKEFLEAYGWAAPLLLREVTNPTRVVAASRRLRNQRSRLARSVRNRFLATLNSVIDDGTPVVMAFDTLEEVHLRPDGDLDGLLRLLREVHDGAPGVRLVLAGRYPVSERAVEIGLPPFVSRELPEFTSADADRYLTRRGVADPALRDAIVTKADGGRPFRLSLLADLVQQQPSLTPEQVARYEDDMIYLVLRVINRVSNPDVRWLLRYGVVPRTLDLEFVRVMEPHLRSGMSGDTGLDDPSRDVLPNDLRGDGFAFPTSVRRDPAQPLDVERIWGELQAYAGTSSWVNTAPDNPNALRIHPDVVTPMRKLIRPHPVHAVLQREAAEYYERQAAVNPQRREVWLREAIYHRFQSEGHAAGAYWRRLLDDVGLDEPEVREALAAEVLGPDYVDEVGRPRLWHDDVPMITEETVAEAMSVRANALAQIVRLDGMGPEDRRWNKVDQIVAGVERLRQVRGPDGPDFVPHRRLAYAQAALALKSNRLDVAEQVLIEALEHPRTLDRPLDTEEAYDKVRLPVLLGDVQLAMRKPAAFDSYRAALAELPSLVRGRRRLEPIIRTRLVHAHQVANRYDEAEAQVSAAREPADLDHDHATALRLLAIRNDRSTGRLERAKAQVEALGAEVAAKDRVREAVLVALAQHDPEGARRLLHPPGPRRIDPLRPVTREAWEHELTGLTSASLADYGASMTAFEAARALWHDEGDLEGEVRCHTHAALLQIRDVGNLSLAEQHLAEAADLHPGTGRREWLRLVLARVELLVRQERAADGANAVRLAIDVLKQHHASPTALVRAAVEGLATGDPQHVTELLDVLESNLALITPASARITALRYLERVPTSQGVAAHQAFQRVHDLLDLDRDRFTAADLALLELTLAEVHRLRGHPEDAGEVLASAARHGEHLASPHFVRRWARALDRIGRPVTEESPGVPRYLDACAELPPLRGAFAVERAEAAVELEDQLAATRWMDRAVDALGQAGDQETLWHIRLEFVKGEVGRINEAANARAQALAIVGRLHSTIHVSPLSSRFAGVEPEAPAMHTVLARAVIDALRQQVRPWGPDAQSVVDMLIRLVEEIPTGRGDQDASEELANRLDQNWRLIARALGQLILQARPASLPYPALGLGLEVRHRRWSMMPWELAYRPGTDRLLSLDSVVGPLYRALSAKAVRSGEVSFVQLALNRLNYAKLLLDGELGPMTRRALAAYQKDHGLEPSGQLTIGLRTRLQSALTTEHKPLVVLVRQSPGRQLMSHRGHANTGVDLSRLYRRYGFEVEVVENPTLQGLSAVVRSLISGGRVPSLLHLSGGLRESNGAVTFSFLSGSGEEESYRGYSDDIPVSSMDGLLATFPNDQVAPIVVLDVDRPRGTAETALHLLQRNAFAGELFSLGRCAAVLGTGLVGREGTELYEHLVGSLADGSTLSEVITNVRQLGSAPGPREDLGLERVLSFVGIALFTNLPWLRLPRRRERGA</sequence>
<dbReference type="Proteomes" id="UP000241118">
    <property type="component" value="Unassembled WGS sequence"/>
</dbReference>
<dbReference type="Gene3D" id="1.10.101.10">
    <property type="entry name" value="PGBD-like superfamily/PGBD"/>
    <property type="match status" value="1"/>
</dbReference>
<dbReference type="InterPro" id="IPR002477">
    <property type="entry name" value="Peptidoglycan-bd-like"/>
</dbReference>
<evidence type="ECO:0000313" key="3">
    <source>
        <dbReference type="EMBL" id="PSL51719.1"/>
    </source>
</evidence>
<accession>A0A2P8HZS3</accession>
<proteinExistence type="predicted"/>
<dbReference type="Pfam" id="PF01471">
    <property type="entry name" value="PG_binding_1"/>
    <property type="match status" value="1"/>
</dbReference>
<feature type="domain" description="Peptidoglycan binding-like" evidence="2">
    <location>
        <begin position="1472"/>
        <end position="1521"/>
    </location>
</feature>
<evidence type="ECO:0000313" key="4">
    <source>
        <dbReference type="Proteomes" id="UP000241118"/>
    </source>
</evidence>
<reference evidence="3 4" key="1">
    <citation type="submission" date="2018-03" db="EMBL/GenBank/DDBJ databases">
        <title>Genomic Encyclopedia of Type Strains, Phase III (KMG-III): the genomes of soil and plant-associated and newly described type strains.</title>
        <authorList>
            <person name="Whitman W."/>
        </authorList>
    </citation>
    <scope>NUCLEOTIDE SEQUENCE [LARGE SCALE GENOMIC DNA]</scope>
    <source>
        <strain evidence="3 4">CGMCC 4.7097</strain>
    </source>
</reference>
<organism evidence="3 4">
    <name type="scientific">Saccharothrix carnea</name>
    <dbReference type="NCBI Taxonomy" id="1280637"/>
    <lineage>
        <taxon>Bacteria</taxon>
        <taxon>Bacillati</taxon>
        <taxon>Actinomycetota</taxon>
        <taxon>Actinomycetes</taxon>
        <taxon>Pseudonocardiales</taxon>
        <taxon>Pseudonocardiaceae</taxon>
        <taxon>Saccharothrix</taxon>
    </lineage>
</organism>
<feature type="coiled-coil region" evidence="1">
    <location>
        <begin position="910"/>
        <end position="937"/>
    </location>
</feature>
<protein>
    <submittedName>
        <fullName evidence="3">Putative peptidoglycan binding protein</fullName>
    </submittedName>
</protein>
<name>A0A2P8HZS3_SACCR</name>
<gene>
    <name evidence="3" type="ORF">B0I31_11832</name>
</gene>
<dbReference type="EMBL" id="PYAX01000018">
    <property type="protein sequence ID" value="PSL51719.1"/>
    <property type="molecule type" value="Genomic_DNA"/>
</dbReference>
<keyword evidence="1" id="KW-0175">Coiled coil</keyword>
<dbReference type="SUPFAM" id="SSF47090">
    <property type="entry name" value="PGBD-like"/>
    <property type="match status" value="1"/>
</dbReference>
<dbReference type="OrthoDB" id="3884789at2"/>